<gene>
    <name evidence="3" type="ORF">NP493_4252g00001</name>
</gene>
<dbReference type="GO" id="GO:0043005">
    <property type="term" value="C:neuron projection"/>
    <property type="evidence" value="ECO:0007669"/>
    <property type="project" value="TreeGrafter"/>
</dbReference>
<accession>A0AAD9MSZ8</accession>
<proteinExistence type="predicted"/>
<comment type="caution">
    <text evidence="3">The sequence shown here is derived from an EMBL/GenBank/DDBJ whole genome shotgun (WGS) entry which is preliminary data.</text>
</comment>
<dbReference type="GO" id="GO:1905515">
    <property type="term" value="P:non-motile cilium assembly"/>
    <property type="evidence" value="ECO:0007669"/>
    <property type="project" value="InterPro"/>
</dbReference>
<dbReference type="PANTHER" id="PTHR32465:SF0">
    <property type="entry name" value="BARDET-BIEDL SYNDROME 2 PROTEIN"/>
    <property type="match status" value="1"/>
</dbReference>
<feature type="domain" description="BBS2 GAE" evidence="1">
    <location>
        <begin position="1"/>
        <end position="51"/>
    </location>
</feature>
<sequence length="131" mass="14885">HPPLHLVSSSLAIPILPPKDVPVDLHIKSFVGFKNSSQFHVFELMRPIPRFAMYAIADPNMPEPKGSVTFHINERINRVLMWINQNFLLQEDLESNGTDLDVRFVSLRDSGALFLQMTQSGQVGHCMTTWD</sequence>
<dbReference type="PANTHER" id="PTHR32465">
    <property type="entry name" value="BARDET-BIEDL SYNDROME 2 PROTEIN"/>
    <property type="match status" value="1"/>
</dbReference>
<feature type="non-terminal residue" evidence="3">
    <location>
        <position position="131"/>
    </location>
</feature>
<dbReference type="Pfam" id="PF23350">
    <property type="entry name" value="BBS2_pf"/>
    <property type="match status" value="1"/>
</dbReference>
<dbReference type="InterPro" id="IPR029333">
    <property type="entry name" value="BBS2_GAE_dom"/>
</dbReference>
<feature type="domain" description="BBS2 platform" evidence="2">
    <location>
        <begin position="58"/>
        <end position="123"/>
    </location>
</feature>
<dbReference type="InterPro" id="IPR055379">
    <property type="entry name" value="BBS2_pf_dom"/>
</dbReference>
<dbReference type="GO" id="GO:0031514">
    <property type="term" value="C:motile cilium"/>
    <property type="evidence" value="ECO:0007669"/>
    <property type="project" value="TreeGrafter"/>
</dbReference>
<dbReference type="GO" id="GO:0034464">
    <property type="term" value="C:BBSome"/>
    <property type="evidence" value="ECO:0007669"/>
    <property type="project" value="InterPro"/>
</dbReference>
<dbReference type="AlphaFoldDB" id="A0AAD9MSZ8"/>
<dbReference type="Proteomes" id="UP001209878">
    <property type="component" value="Unassembled WGS sequence"/>
</dbReference>
<evidence type="ECO:0000313" key="4">
    <source>
        <dbReference type="Proteomes" id="UP001209878"/>
    </source>
</evidence>
<protein>
    <submittedName>
        <fullName evidence="3">Uncharacterized protein</fullName>
    </submittedName>
</protein>
<organism evidence="3 4">
    <name type="scientific">Ridgeia piscesae</name>
    <name type="common">Tubeworm</name>
    <dbReference type="NCBI Taxonomy" id="27915"/>
    <lineage>
        <taxon>Eukaryota</taxon>
        <taxon>Metazoa</taxon>
        <taxon>Spiralia</taxon>
        <taxon>Lophotrochozoa</taxon>
        <taxon>Annelida</taxon>
        <taxon>Polychaeta</taxon>
        <taxon>Sedentaria</taxon>
        <taxon>Canalipalpata</taxon>
        <taxon>Sabellida</taxon>
        <taxon>Siboglinidae</taxon>
        <taxon>Ridgeia</taxon>
    </lineage>
</organism>
<evidence type="ECO:0000259" key="1">
    <source>
        <dbReference type="Pfam" id="PF14782"/>
    </source>
</evidence>
<evidence type="ECO:0000313" key="3">
    <source>
        <dbReference type="EMBL" id="KAK2144325.1"/>
    </source>
</evidence>
<reference evidence="3" key="1">
    <citation type="journal article" date="2023" name="Mol. Biol. Evol.">
        <title>Third-Generation Sequencing Reveals the Adaptive Role of the Epigenome in Three Deep-Sea Polychaetes.</title>
        <authorList>
            <person name="Perez M."/>
            <person name="Aroh O."/>
            <person name="Sun Y."/>
            <person name="Lan Y."/>
            <person name="Juniper S.K."/>
            <person name="Young C.R."/>
            <person name="Angers B."/>
            <person name="Qian P.Y."/>
        </authorList>
    </citation>
    <scope>NUCLEOTIDE SEQUENCE</scope>
    <source>
        <strain evidence="3">R07B-5</strain>
    </source>
</reference>
<name>A0AAD9MSZ8_RIDPI</name>
<dbReference type="GO" id="GO:0036064">
    <property type="term" value="C:ciliary basal body"/>
    <property type="evidence" value="ECO:0007669"/>
    <property type="project" value="TreeGrafter"/>
</dbReference>
<dbReference type="EMBL" id="JAODUO010004242">
    <property type="protein sequence ID" value="KAK2144325.1"/>
    <property type="molecule type" value="Genomic_DNA"/>
</dbReference>
<dbReference type="GO" id="GO:0016020">
    <property type="term" value="C:membrane"/>
    <property type="evidence" value="ECO:0007669"/>
    <property type="project" value="TreeGrafter"/>
</dbReference>
<keyword evidence="4" id="KW-1185">Reference proteome</keyword>
<dbReference type="Pfam" id="PF14782">
    <property type="entry name" value="BBS2_GAE"/>
    <property type="match status" value="1"/>
</dbReference>
<dbReference type="InterPro" id="IPR016616">
    <property type="entry name" value="Bardet-Biedl_syndrome_2_prot"/>
</dbReference>
<evidence type="ECO:0000259" key="2">
    <source>
        <dbReference type="Pfam" id="PF23350"/>
    </source>
</evidence>